<sequence length="234" mass="25876">MRKLGLIGGMSWVSTGIYYERINRLVQKRSAPMASAPLLIESLDFCELYGLQDDKDWKRAAGVLGRSAKRLEDAGAKALIIGANSMHKLYDEVAAQVDIPILHIAEHVGLALKAAGHKNAALLGTRNVMTESFYRKRLVSHGIDLLPPNMKNVETLNRIIYDELMVGKVTRDAERQLRTIITTKAQDGADSIVLACTELDLIVDVDANVLPVFDSTRIHCQAAADWILEQELVD</sequence>
<evidence type="ECO:0000313" key="3">
    <source>
        <dbReference type="EMBL" id="MBD2842370.1"/>
    </source>
</evidence>
<evidence type="ECO:0000256" key="2">
    <source>
        <dbReference type="ARBA" id="ARBA00023235"/>
    </source>
</evidence>
<keyword evidence="4" id="KW-1185">Reference proteome</keyword>
<proteinExistence type="inferred from homology"/>
<dbReference type="GO" id="GO:0016853">
    <property type="term" value="F:isomerase activity"/>
    <property type="evidence" value="ECO:0007669"/>
    <property type="project" value="UniProtKB-KW"/>
</dbReference>
<dbReference type="EC" id="5.1.1.-" evidence="3"/>
<dbReference type="PANTHER" id="PTHR21198">
    <property type="entry name" value="GLUTAMATE RACEMASE"/>
    <property type="match status" value="1"/>
</dbReference>
<comment type="similarity">
    <text evidence="1">Belongs to the aspartate/glutamate racemases family.</text>
</comment>
<dbReference type="PANTHER" id="PTHR21198:SF7">
    <property type="entry name" value="ASPARTATE-GLUTAMATE RACEMASE FAMILY"/>
    <property type="match status" value="1"/>
</dbReference>
<evidence type="ECO:0000313" key="4">
    <source>
        <dbReference type="Proteomes" id="UP000635384"/>
    </source>
</evidence>
<dbReference type="SUPFAM" id="SSF53681">
    <property type="entry name" value="Aspartate/glutamate racemase"/>
    <property type="match status" value="2"/>
</dbReference>
<dbReference type="EMBL" id="JACXLC010000001">
    <property type="protein sequence ID" value="MBD2842370.1"/>
    <property type="molecule type" value="Genomic_DNA"/>
</dbReference>
<dbReference type="RefSeq" id="WP_190787833.1">
    <property type="nucleotide sequence ID" value="NZ_JACXLC010000001.1"/>
</dbReference>
<dbReference type="Proteomes" id="UP000635384">
    <property type="component" value="Unassembled WGS sequence"/>
</dbReference>
<protein>
    <submittedName>
        <fullName evidence="3">Amino acid racemase</fullName>
        <ecNumber evidence="3">5.1.1.-</ecNumber>
    </submittedName>
</protein>
<accession>A0ABR8KS23</accession>
<dbReference type="Gene3D" id="3.40.50.1860">
    <property type="match status" value="2"/>
</dbReference>
<evidence type="ECO:0000256" key="1">
    <source>
        <dbReference type="ARBA" id="ARBA00007847"/>
    </source>
</evidence>
<name>A0ABR8KS23_9SPHN</name>
<comment type="caution">
    <text evidence="3">The sequence shown here is derived from an EMBL/GenBank/DDBJ whole genome shotgun (WGS) entry which is preliminary data.</text>
</comment>
<dbReference type="InterPro" id="IPR004380">
    <property type="entry name" value="Asp_race"/>
</dbReference>
<keyword evidence="2 3" id="KW-0413">Isomerase</keyword>
<organism evidence="3 4">
    <name type="scientific">Erythrobacter rubeus</name>
    <dbReference type="NCBI Taxonomy" id="2760803"/>
    <lineage>
        <taxon>Bacteria</taxon>
        <taxon>Pseudomonadati</taxon>
        <taxon>Pseudomonadota</taxon>
        <taxon>Alphaproteobacteria</taxon>
        <taxon>Sphingomonadales</taxon>
        <taxon>Erythrobacteraceae</taxon>
        <taxon>Erythrobacter/Porphyrobacter group</taxon>
        <taxon>Erythrobacter</taxon>
    </lineage>
</organism>
<gene>
    <name evidence="3" type="ORF">IB285_08890</name>
</gene>
<reference evidence="3 4" key="1">
    <citation type="submission" date="2020-09" db="EMBL/GenBank/DDBJ databases">
        <authorList>
            <person name="Yoon J.-W."/>
        </authorList>
    </citation>
    <scope>NUCLEOTIDE SEQUENCE [LARGE SCALE GENOMIC DNA]</scope>
    <source>
        <strain evidence="3 4">KMU-140</strain>
    </source>
</reference>
<dbReference type="Pfam" id="PF01177">
    <property type="entry name" value="Asp_Glu_race"/>
    <property type="match status" value="1"/>
</dbReference>
<dbReference type="InterPro" id="IPR015942">
    <property type="entry name" value="Asp/Glu/hydantoin_racemase"/>
</dbReference>
<dbReference type="InterPro" id="IPR001920">
    <property type="entry name" value="Asp/Glu_race"/>
</dbReference>
<dbReference type="NCBIfam" id="TIGR00035">
    <property type="entry name" value="asp_race"/>
    <property type="match status" value="1"/>
</dbReference>